<dbReference type="EMBL" id="JBHSIV010000001">
    <property type="protein sequence ID" value="MFC5060694.1"/>
    <property type="molecule type" value="Genomic_DNA"/>
</dbReference>
<name>A0ABV9YE75_9PSEU</name>
<proteinExistence type="predicted"/>
<sequence length="89" mass="9474">MTEGKGTGDECFNPWSVVHLVFDHLSAQGLHPVLGEIGDPSVPAGELLKALGIEPGDPSWARGQDPTQIQDQLAELRSLFDPVQGEGGR</sequence>
<accession>A0ABV9YE75</accession>
<comment type="caution">
    <text evidence="1">The sequence shown here is derived from an EMBL/GenBank/DDBJ whole genome shotgun (WGS) entry which is preliminary data.</text>
</comment>
<reference evidence="2" key="1">
    <citation type="journal article" date="2019" name="Int. J. Syst. Evol. Microbiol.">
        <title>The Global Catalogue of Microorganisms (GCM) 10K type strain sequencing project: providing services to taxonomists for standard genome sequencing and annotation.</title>
        <authorList>
            <consortium name="The Broad Institute Genomics Platform"/>
            <consortium name="The Broad Institute Genome Sequencing Center for Infectious Disease"/>
            <person name="Wu L."/>
            <person name="Ma J."/>
        </authorList>
    </citation>
    <scope>NUCLEOTIDE SEQUENCE [LARGE SCALE GENOMIC DNA]</scope>
    <source>
        <strain evidence="2">CGMCC 4.7093</strain>
    </source>
</reference>
<protein>
    <submittedName>
        <fullName evidence="1">Uncharacterized protein</fullName>
    </submittedName>
</protein>
<evidence type="ECO:0000313" key="1">
    <source>
        <dbReference type="EMBL" id="MFC5060694.1"/>
    </source>
</evidence>
<gene>
    <name evidence="1" type="ORF">ACFPBZ_00610</name>
</gene>
<evidence type="ECO:0000313" key="2">
    <source>
        <dbReference type="Proteomes" id="UP001595947"/>
    </source>
</evidence>
<keyword evidence="2" id="KW-1185">Reference proteome</keyword>
<organism evidence="1 2">
    <name type="scientific">Actinomycetospora atypica</name>
    <dbReference type="NCBI Taxonomy" id="1290095"/>
    <lineage>
        <taxon>Bacteria</taxon>
        <taxon>Bacillati</taxon>
        <taxon>Actinomycetota</taxon>
        <taxon>Actinomycetes</taxon>
        <taxon>Pseudonocardiales</taxon>
        <taxon>Pseudonocardiaceae</taxon>
        <taxon>Actinomycetospora</taxon>
    </lineage>
</organism>
<dbReference type="Proteomes" id="UP001595947">
    <property type="component" value="Unassembled WGS sequence"/>
</dbReference>
<dbReference type="RefSeq" id="WP_378034048.1">
    <property type="nucleotide sequence ID" value="NZ_JBHSIV010000001.1"/>
</dbReference>